<comment type="caution">
    <text evidence="1">The sequence shown here is derived from an EMBL/GenBank/DDBJ whole genome shotgun (WGS) entry which is preliminary data.</text>
</comment>
<dbReference type="AlphaFoldDB" id="A0A242A4Q2"/>
<dbReference type="Gene3D" id="1.10.1220.10">
    <property type="entry name" value="Met repressor-like"/>
    <property type="match status" value="1"/>
</dbReference>
<accession>A0A242A4Q2</accession>
<gene>
    <name evidence="1" type="ORF">A5886_001080</name>
</gene>
<dbReference type="STRING" id="1834191.A5886_001080"/>
<sequence length="96" mass="10676">MSMQEIIQIEIDKDLKSAAEAILQKLGMDAATAVTIFYEQVVEKGGLPFEKVLSGSTNQADRIAALAKKSPHMTEIGDNRAFEDWLNEDDTLHIRN</sequence>
<reference evidence="1 2" key="1">
    <citation type="submission" date="2017-05" db="EMBL/GenBank/DDBJ databases">
        <title>The Genome Sequence of Enterococcus sp. 8G7_MSG3316.</title>
        <authorList>
            <consortium name="The Broad Institute Genomics Platform"/>
            <consortium name="The Broad Institute Genomic Center for Infectious Diseases"/>
            <person name="Earl A."/>
            <person name="Manson A."/>
            <person name="Schwartman J."/>
            <person name="Gilmore M."/>
            <person name="Abouelleil A."/>
            <person name="Cao P."/>
            <person name="Chapman S."/>
            <person name="Cusick C."/>
            <person name="Shea T."/>
            <person name="Young S."/>
            <person name="Neafsey D."/>
            <person name="Nusbaum C."/>
            <person name="Birren B."/>
        </authorList>
    </citation>
    <scope>NUCLEOTIDE SEQUENCE [LARGE SCALE GENOMIC DNA]</scope>
    <source>
        <strain evidence="1 2">8G7_MSG3316</strain>
    </source>
</reference>
<dbReference type="NCBIfam" id="TIGR02384">
    <property type="entry name" value="RelB_DinJ"/>
    <property type="match status" value="1"/>
</dbReference>
<dbReference type="Pfam" id="PF04221">
    <property type="entry name" value="RelB"/>
    <property type="match status" value="1"/>
</dbReference>
<dbReference type="EMBL" id="NGKU01000001">
    <property type="protein sequence ID" value="OTN76004.1"/>
    <property type="molecule type" value="Genomic_DNA"/>
</dbReference>
<keyword evidence="2" id="KW-1185">Reference proteome</keyword>
<protein>
    <recommendedName>
        <fullName evidence="3">RelB/DinJ family addiction module antitoxin</fullName>
    </recommendedName>
</protein>
<name>A0A242A4Q2_9ENTE</name>
<organism evidence="1 2">
    <name type="scientific">Candidatus Enterococcus testudinis</name>
    <dbReference type="NCBI Taxonomy" id="1834191"/>
    <lineage>
        <taxon>Bacteria</taxon>
        <taxon>Bacillati</taxon>
        <taxon>Bacillota</taxon>
        <taxon>Bacilli</taxon>
        <taxon>Lactobacillales</taxon>
        <taxon>Enterococcaceae</taxon>
        <taxon>Enterococcus</taxon>
    </lineage>
</organism>
<evidence type="ECO:0000313" key="2">
    <source>
        <dbReference type="Proteomes" id="UP000195043"/>
    </source>
</evidence>
<dbReference type="Proteomes" id="UP000195043">
    <property type="component" value="Unassembled WGS sequence"/>
</dbReference>
<dbReference type="RefSeq" id="WP_256926155.1">
    <property type="nucleotide sequence ID" value="NZ_NGKU01000001.1"/>
</dbReference>
<evidence type="ECO:0008006" key="3">
    <source>
        <dbReference type="Google" id="ProtNLM"/>
    </source>
</evidence>
<dbReference type="GO" id="GO:0006355">
    <property type="term" value="P:regulation of DNA-templated transcription"/>
    <property type="evidence" value="ECO:0007669"/>
    <property type="project" value="InterPro"/>
</dbReference>
<proteinExistence type="predicted"/>
<dbReference type="InterPro" id="IPR007337">
    <property type="entry name" value="RelB/DinJ"/>
</dbReference>
<evidence type="ECO:0000313" key="1">
    <source>
        <dbReference type="EMBL" id="OTN76004.1"/>
    </source>
</evidence>
<dbReference type="InterPro" id="IPR013321">
    <property type="entry name" value="Arc_rbn_hlx_hlx"/>
</dbReference>